<feature type="transmembrane region" description="Helical" evidence="3">
    <location>
        <begin position="12"/>
        <end position="32"/>
    </location>
</feature>
<name>A0A2S2E606_9ALTE</name>
<keyword evidence="3" id="KW-0812">Transmembrane</keyword>
<dbReference type="InterPro" id="IPR011990">
    <property type="entry name" value="TPR-like_helical_dom_sf"/>
</dbReference>
<feature type="compositionally biased region" description="Low complexity" evidence="2">
    <location>
        <begin position="499"/>
        <end position="537"/>
    </location>
</feature>
<feature type="region of interest" description="Disordered" evidence="2">
    <location>
        <begin position="459"/>
        <end position="635"/>
    </location>
</feature>
<keyword evidence="3" id="KW-0472">Membrane</keyword>
<evidence type="ECO:0000313" key="5">
    <source>
        <dbReference type="EMBL" id="AWL12397.1"/>
    </source>
</evidence>
<keyword evidence="3" id="KW-1133">Transmembrane helix</keyword>
<dbReference type="SUPFAM" id="SSF53300">
    <property type="entry name" value="vWA-like"/>
    <property type="match status" value="1"/>
</dbReference>
<gene>
    <name evidence="5" type="ORF">HMF8227_01927</name>
</gene>
<evidence type="ECO:0000256" key="3">
    <source>
        <dbReference type="SAM" id="Phobius"/>
    </source>
</evidence>
<dbReference type="GO" id="GO:0016301">
    <property type="term" value="F:kinase activity"/>
    <property type="evidence" value="ECO:0007669"/>
    <property type="project" value="UniProtKB-KW"/>
</dbReference>
<dbReference type="EMBL" id="CP029347">
    <property type="protein sequence ID" value="AWL12397.1"/>
    <property type="molecule type" value="Genomic_DNA"/>
</dbReference>
<keyword evidence="5" id="KW-0418">Kinase</keyword>
<evidence type="ECO:0000313" key="6">
    <source>
        <dbReference type="Proteomes" id="UP000245728"/>
    </source>
</evidence>
<keyword evidence="5" id="KW-0808">Transferase</keyword>
<feature type="repeat" description="TPR" evidence="1">
    <location>
        <begin position="415"/>
        <end position="448"/>
    </location>
</feature>
<proteinExistence type="predicted"/>
<dbReference type="InterPro" id="IPR050768">
    <property type="entry name" value="UPF0353/GerABKA_families"/>
</dbReference>
<dbReference type="Pfam" id="PF13519">
    <property type="entry name" value="VWA_2"/>
    <property type="match status" value="1"/>
</dbReference>
<keyword evidence="1" id="KW-0802">TPR repeat</keyword>
<dbReference type="InterPro" id="IPR019734">
    <property type="entry name" value="TPR_rpt"/>
</dbReference>
<dbReference type="Gene3D" id="1.25.40.10">
    <property type="entry name" value="Tetratricopeptide repeat domain"/>
    <property type="match status" value="1"/>
</dbReference>
<dbReference type="SMART" id="SM00028">
    <property type="entry name" value="TPR"/>
    <property type="match status" value="1"/>
</dbReference>
<feature type="domain" description="VWFA" evidence="4">
    <location>
        <begin position="101"/>
        <end position="207"/>
    </location>
</feature>
<feature type="transmembrane region" description="Helical" evidence="3">
    <location>
        <begin position="67"/>
        <end position="86"/>
    </location>
</feature>
<evidence type="ECO:0000256" key="2">
    <source>
        <dbReference type="SAM" id="MobiDB-lite"/>
    </source>
</evidence>
<evidence type="ECO:0000256" key="1">
    <source>
        <dbReference type="PROSITE-ProRule" id="PRU00339"/>
    </source>
</evidence>
<dbReference type="PROSITE" id="PS50293">
    <property type="entry name" value="TPR_REGION"/>
    <property type="match status" value="1"/>
</dbReference>
<dbReference type="Gene3D" id="3.40.50.410">
    <property type="entry name" value="von Willebrand factor, type A domain"/>
    <property type="match status" value="1"/>
</dbReference>
<protein>
    <submittedName>
        <fullName evidence="5">Putative serine/threonine-protein kinase irlF</fullName>
    </submittedName>
</protein>
<dbReference type="InterPro" id="IPR002035">
    <property type="entry name" value="VWF_A"/>
</dbReference>
<dbReference type="Pfam" id="PF00515">
    <property type="entry name" value="TPR_1"/>
    <property type="match status" value="1"/>
</dbReference>
<sequence length="635" mass="71156">MEALNAFFTEFHFLRPLWLLALIPLLMLIWALKRVHRHQSGWQQVLAGHLYQHLIQGKSQPGSRPPFALLALGWVLATVALAGPTWEKLPQPVYQLHSGKVVVMDLSMSMRATDIAPDRLTRARFKAMDLIDAMPEGDIGLVAYAGDAFTIAPLSNDGQTLTALIPALQPEIMPVPGSEPITGLKQAAELLKNAGYQEGEIFWITDGINMVQSAPVNDLISDLPYRLSILAVGTADGAPIKLTSGELLKDNSGSIVIPKLRESLLKPLAQRSGGRYAPIQADDSDIHYLTSQNLVNRETKADNAKQDQFGDQWREAGPWLALLLLPLAAYAFRRGLVMALPLVLFSSLFTAPQAQANWWDDLWQRPDQQGQQLFNQGDYDSAAKQFSDPLWQGSAHYKNGDYEQALDAFSQSDSAQGWYNRGNALAHMGQLDKAIEAYDKALEKKPDLDDAAANKKALEELKKQQQSQQQQDQNQQNQQNSKSPNNQDQNGQQDKASDQGDPSQQQDSQNQDSQSQQNSTQQQQGEQESQSQSQPSQKKGQNEAESQQQDNDADSDQQARQQQTQGHEQDSETDTSQSMAAQGELTDEQKEQQQRLQKLMRRVPDDPAYLLKRKMQLEYQKRRRQRIPTSEQENW</sequence>
<feature type="compositionally biased region" description="Low complexity" evidence="2">
    <location>
        <begin position="464"/>
        <end position="490"/>
    </location>
</feature>
<dbReference type="InterPro" id="IPR036465">
    <property type="entry name" value="vWFA_dom_sf"/>
</dbReference>
<feature type="compositionally biased region" description="Low complexity" evidence="2">
    <location>
        <begin position="556"/>
        <end position="565"/>
    </location>
</feature>
<dbReference type="PANTHER" id="PTHR22550:SF14">
    <property type="entry name" value="VWFA DOMAIN-CONTAINING PROTEIN"/>
    <property type="match status" value="1"/>
</dbReference>
<dbReference type="Proteomes" id="UP000245728">
    <property type="component" value="Chromosome"/>
</dbReference>
<organism evidence="5 6">
    <name type="scientific">Saliniradius amylolyticus</name>
    <dbReference type="NCBI Taxonomy" id="2183582"/>
    <lineage>
        <taxon>Bacteria</taxon>
        <taxon>Pseudomonadati</taxon>
        <taxon>Pseudomonadota</taxon>
        <taxon>Gammaproteobacteria</taxon>
        <taxon>Alteromonadales</taxon>
        <taxon>Alteromonadaceae</taxon>
        <taxon>Saliniradius</taxon>
    </lineage>
</organism>
<dbReference type="AlphaFoldDB" id="A0A2S2E606"/>
<evidence type="ECO:0000259" key="4">
    <source>
        <dbReference type="Pfam" id="PF13519"/>
    </source>
</evidence>
<dbReference type="OrthoDB" id="9807628at2"/>
<reference evidence="5 6" key="1">
    <citation type="submission" date="2018-05" db="EMBL/GenBank/DDBJ databases">
        <title>Salinimonas sp. HMF8227 Genome sequencing and assembly.</title>
        <authorList>
            <person name="Kang H."/>
            <person name="Kang J."/>
            <person name="Cha I."/>
            <person name="Kim H."/>
            <person name="Joh K."/>
        </authorList>
    </citation>
    <scope>NUCLEOTIDE SEQUENCE [LARGE SCALE GENOMIC DNA]</scope>
    <source>
        <strain evidence="5 6">HMF8227</strain>
    </source>
</reference>
<dbReference type="RefSeq" id="WP_109339975.1">
    <property type="nucleotide sequence ID" value="NZ_CP029347.1"/>
</dbReference>
<keyword evidence="6" id="KW-1185">Reference proteome</keyword>
<dbReference type="PANTHER" id="PTHR22550">
    <property type="entry name" value="SPORE GERMINATION PROTEIN"/>
    <property type="match status" value="1"/>
</dbReference>
<dbReference type="PROSITE" id="PS50005">
    <property type="entry name" value="TPR"/>
    <property type="match status" value="1"/>
</dbReference>
<dbReference type="KEGG" id="salh:HMF8227_01927"/>
<accession>A0A2S2E606</accession>
<dbReference type="SUPFAM" id="SSF48452">
    <property type="entry name" value="TPR-like"/>
    <property type="match status" value="1"/>
</dbReference>